<accession>A0ABT8SPR1</accession>
<protein>
    <recommendedName>
        <fullName evidence="1">Sugar fermentation stimulation protein homolog</fullName>
    </recommendedName>
</protein>
<sequence>MRFKSPLIPAVLERRYKRFFADVRLEDGRPMTVHVPNTGAMLGLTEPGLRVWLSQADNPNRKLSHTLELVEARTGMAGVNTHLPNRLVEEAIIGGVIPELAGYPTLRREVRYDDGSRIDLLLEAEGRLPAYVEVKNVHLARTSGLAEFPDCRTERGLKHLGALERVVEAGGRAVMVFAIQQAGINAFDTADDLDAAYGPALRRAAERGVEVLCYAAQLSPEEIVLKRRVPWRALET</sequence>
<organism evidence="4 5">
    <name type="scientific">Peiella sedimenti</name>
    <dbReference type="NCBI Taxonomy" id="3061083"/>
    <lineage>
        <taxon>Bacteria</taxon>
        <taxon>Pseudomonadati</taxon>
        <taxon>Pseudomonadota</taxon>
        <taxon>Alphaproteobacteria</taxon>
        <taxon>Caulobacterales</taxon>
        <taxon>Caulobacteraceae</taxon>
        <taxon>Peiella</taxon>
    </lineage>
</organism>
<dbReference type="EMBL" id="JAUKTR010000004">
    <property type="protein sequence ID" value="MDO1559848.1"/>
    <property type="molecule type" value="Genomic_DNA"/>
</dbReference>
<evidence type="ECO:0000313" key="4">
    <source>
        <dbReference type="EMBL" id="MDO1559848.1"/>
    </source>
</evidence>
<gene>
    <name evidence="1 4" type="primary">sfsA</name>
    <name evidence="4" type="ORF">Q0812_10465</name>
</gene>
<evidence type="ECO:0000259" key="2">
    <source>
        <dbReference type="Pfam" id="PF03749"/>
    </source>
</evidence>
<dbReference type="InterPro" id="IPR005224">
    <property type="entry name" value="SfsA"/>
</dbReference>
<dbReference type="InterPro" id="IPR041465">
    <property type="entry name" value="SfsA_N"/>
</dbReference>
<feature type="domain" description="SfsA N-terminal OB" evidence="3">
    <location>
        <begin position="14"/>
        <end position="79"/>
    </location>
</feature>
<comment type="similarity">
    <text evidence="1">Belongs to the SfsA family.</text>
</comment>
<dbReference type="PANTHER" id="PTHR30545:SF2">
    <property type="entry name" value="SUGAR FERMENTATION STIMULATION PROTEIN A"/>
    <property type="match status" value="1"/>
</dbReference>
<dbReference type="Pfam" id="PF17746">
    <property type="entry name" value="SfsA_N"/>
    <property type="match status" value="1"/>
</dbReference>
<dbReference type="HAMAP" id="MF_00095">
    <property type="entry name" value="SfsA"/>
    <property type="match status" value="1"/>
</dbReference>
<dbReference type="RefSeq" id="WP_302110280.1">
    <property type="nucleotide sequence ID" value="NZ_JAUKTR010000004.1"/>
</dbReference>
<proteinExistence type="inferred from homology"/>
<keyword evidence="5" id="KW-1185">Reference proteome</keyword>
<reference evidence="4" key="1">
    <citation type="submission" date="2023-07" db="EMBL/GenBank/DDBJ databases">
        <title>Brevundimonas soil sp. nov., isolated from the soil of chemical plant.</title>
        <authorList>
            <person name="Wu N."/>
        </authorList>
    </citation>
    <scope>NUCLEOTIDE SEQUENCE</scope>
    <source>
        <strain evidence="4">XZ-24</strain>
    </source>
</reference>
<name>A0ABT8SPR1_9CAUL</name>
<dbReference type="NCBIfam" id="TIGR00230">
    <property type="entry name" value="sfsA"/>
    <property type="match status" value="1"/>
</dbReference>
<dbReference type="InterPro" id="IPR040452">
    <property type="entry name" value="SfsA_C"/>
</dbReference>
<dbReference type="Gene3D" id="3.40.1350.60">
    <property type="match status" value="1"/>
</dbReference>
<dbReference type="CDD" id="cd22359">
    <property type="entry name" value="SfsA-like_bacterial"/>
    <property type="match status" value="1"/>
</dbReference>
<feature type="domain" description="Sugar fermentation stimulation protein C-terminal" evidence="2">
    <location>
        <begin position="82"/>
        <end position="221"/>
    </location>
</feature>
<evidence type="ECO:0000313" key="5">
    <source>
        <dbReference type="Proteomes" id="UP001169063"/>
    </source>
</evidence>
<dbReference type="PANTHER" id="PTHR30545">
    <property type="entry name" value="SUGAR FERMENTATION STIMULATION PROTEIN A"/>
    <property type="match status" value="1"/>
</dbReference>
<dbReference type="Gene3D" id="2.40.50.580">
    <property type="match status" value="1"/>
</dbReference>
<dbReference type="Proteomes" id="UP001169063">
    <property type="component" value="Unassembled WGS sequence"/>
</dbReference>
<evidence type="ECO:0000259" key="3">
    <source>
        <dbReference type="Pfam" id="PF17746"/>
    </source>
</evidence>
<dbReference type="Pfam" id="PF03749">
    <property type="entry name" value="SfsA"/>
    <property type="match status" value="1"/>
</dbReference>
<comment type="caution">
    <text evidence="4">The sequence shown here is derived from an EMBL/GenBank/DDBJ whole genome shotgun (WGS) entry which is preliminary data.</text>
</comment>
<evidence type="ECO:0000256" key="1">
    <source>
        <dbReference type="HAMAP-Rule" id="MF_00095"/>
    </source>
</evidence>